<accession>A0ABQ1J5L1</accession>
<protein>
    <submittedName>
        <fullName evidence="1">Uncharacterized protein</fullName>
    </submittedName>
</protein>
<evidence type="ECO:0000313" key="1">
    <source>
        <dbReference type="EMBL" id="GGB59300.1"/>
    </source>
</evidence>
<dbReference type="InterPro" id="IPR038573">
    <property type="entry name" value="BrnT_sf"/>
</dbReference>
<comment type="caution">
    <text evidence="1">The sequence shown here is derived from an EMBL/GenBank/DDBJ whole genome shotgun (WGS) entry which is preliminary data.</text>
</comment>
<name>A0ABQ1J5L1_9SPHN</name>
<reference evidence="2" key="1">
    <citation type="journal article" date="2019" name="Int. J. Syst. Evol. Microbiol.">
        <title>The Global Catalogue of Microorganisms (GCM) 10K type strain sequencing project: providing services to taxonomists for standard genome sequencing and annotation.</title>
        <authorList>
            <consortium name="The Broad Institute Genomics Platform"/>
            <consortium name="The Broad Institute Genome Sequencing Center for Infectious Disease"/>
            <person name="Wu L."/>
            <person name="Ma J."/>
        </authorList>
    </citation>
    <scope>NUCLEOTIDE SEQUENCE [LARGE SCALE GENOMIC DNA]</scope>
    <source>
        <strain evidence="2">CGMCC 1.12851</strain>
    </source>
</reference>
<gene>
    <name evidence="1" type="ORF">GCM10010833_12650</name>
</gene>
<evidence type="ECO:0000313" key="2">
    <source>
        <dbReference type="Proteomes" id="UP000614261"/>
    </source>
</evidence>
<organism evidence="1 2">
    <name type="scientific">Blastomonas aquatica</name>
    <dbReference type="NCBI Taxonomy" id="1510276"/>
    <lineage>
        <taxon>Bacteria</taxon>
        <taxon>Pseudomonadati</taxon>
        <taxon>Pseudomonadota</taxon>
        <taxon>Alphaproteobacteria</taxon>
        <taxon>Sphingomonadales</taxon>
        <taxon>Sphingomonadaceae</taxon>
        <taxon>Blastomonas</taxon>
    </lineage>
</organism>
<dbReference type="EMBL" id="BMGD01000002">
    <property type="protein sequence ID" value="GGB59300.1"/>
    <property type="molecule type" value="Genomic_DNA"/>
</dbReference>
<dbReference type="InterPro" id="IPR007460">
    <property type="entry name" value="BrnT_toxin"/>
</dbReference>
<sequence length="71" mass="8040">MDIEFDRTKDEINRFKHGVSLSFDKRVFDEVGHLVIGSSRPIDGEDRFKVTGKVDGRHWTASMSGRVTSAD</sequence>
<dbReference type="Gene3D" id="3.10.450.530">
    <property type="entry name" value="Ribonuclease toxin, BrnT, of type II toxin-antitoxin system"/>
    <property type="match status" value="1"/>
</dbReference>
<dbReference type="Proteomes" id="UP000614261">
    <property type="component" value="Unassembled WGS sequence"/>
</dbReference>
<proteinExistence type="predicted"/>
<dbReference type="Pfam" id="PF04365">
    <property type="entry name" value="BrnT_toxin"/>
    <property type="match status" value="1"/>
</dbReference>
<keyword evidence="2" id="KW-1185">Reference proteome</keyword>
<dbReference type="RefSeq" id="WP_229736856.1">
    <property type="nucleotide sequence ID" value="NZ_BMGD01000002.1"/>
</dbReference>